<protein>
    <submittedName>
        <fullName evidence="2">NAD-dependent epimerase/dehydratase family protein</fullName>
    </submittedName>
</protein>
<dbReference type="InterPro" id="IPR050177">
    <property type="entry name" value="Lipid_A_modif_metabolic_enz"/>
</dbReference>
<accession>A0ABT6RDK8</accession>
<dbReference type="SUPFAM" id="SSF51735">
    <property type="entry name" value="NAD(P)-binding Rossmann-fold domains"/>
    <property type="match status" value="1"/>
</dbReference>
<comment type="caution">
    <text evidence="2">The sequence shown here is derived from an EMBL/GenBank/DDBJ whole genome shotgun (WGS) entry which is preliminary data.</text>
</comment>
<evidence type="ECO:0000259" key="1">
    <source>
        <dbReference type="Pfam" id="PF01370"/>
    </source>
</evidence>
<dbReference type="InterPro" id="IPR001509">
    <property type="entry name" value="Epimerase_deHydtase"/>
</dbReference>
<name>A0ABT6RDK8_9BACT</name>
<reference evidence="2 3" key="1">
    <citation type="submission" date="2023-05" db="EMBL/GenBank/DDBJ databases">
        <title>Genome sequence of Pinibacter sp. MAH-24.</title>
        <authorList>
            <person name="Huq M.A."/>
        </authorList>
    </citation>
    <scope>NUCLEOTIDE SEQUENCE [LARGE SCALE GENOMIC DNA]</scope>
    <source>
        <strain evidence="2 3">MAH-24</strain>
    </source>
</reference>
<dbReference type="RefSeq" id="WP_282334716.1">
    <property type="nucleotide sequence ID" value="NZ_JASBRG010000007.1"/>
</dbReference>
<dbReference type="PANTHER" id="PTHR43245:SF13">
    <property type="entry name" value="UDP-D-APIOSE_UDP-D-XYLOSE SYNTHASE 2"/>
    <property type="match status" value="1"/>
</dbReference>
<proteinExistence type="predicted"/>
<dbReference type="PANTHER" id="PTHR43245">
    <property type="entry name" value="BIFUNCTIONAL POLYMYXIN RESISTANCE PROTEIN ARNA"/>
    <property type="match status" value="1"/>
</dbReference>
<evidence type="ECO:0000313" key="3">
    <source>
        <dbReference type="Proteomes" id="UP001226434"/>
    </source>
</evidence>
<sequence length="304" mass="33944">MTQVILGVGGDIGKPLAKELKQYTDKVRLVSRHPEQINGDDELVSANLLSAEQADKAVAGASVAYLIVGLKYDLRVWQKDWPVIINNVINACLKHGTKLVFFDNIYMYDKNAIPHMTEESPLNPPSKKGKVRLQIVQAIQSAISQKGLKALIARSADFYGPEAKHGLLNVLVLDPLSNSKKMSWQSNVHKTHSFTYTPDAAKATAILGNTDSAYNQTWHLPTSSQRWTGEKFITYAASMKGAKASYNLYTPLLLSLAGLFDRTIKELVEMQYQNNQDYFFDSQKFCKAFNFTPTSYEKGMKAII</sequence>
<organism evidence="2 3">
    <name type="scientific">Pinibacter soli</name>
    <dbReference type="NCBI Taxonomy" id="3044211"/>
    <lineage>
        <taxon>Bacteria</taxon>
        <taxon>Pseudomonadati</taxon>
        <taxon>Bacteroidota</taxon>
        <taxon>Chitinophagia</taxon>
        <taxon>Chitinophagales</taxon>
        <taxon>Chitinophagaceae</taxon>
        <taxon>Pinibacter</taxon>
    </lineage>
</organism>
<dbReference type="Proteomes" id="UP001226434">
    <property type="component" value="Unassembled WGS sequence"/>
</dbReference>
<feature type="domain" description="NAD-dependent epimerase/dehydratase" evidence="1">
    <location>
        <begin position="4"/>
        <end position="207"/>
    </location>
</feature>
<dbReference type="EMBL" id="JASBRG010000007">
    <property type="protein sequence ID" value="MDI3320620.1"/>
    <property type="molecule type" value="Genomic_DNA"/>
</dbReference>
<gene>
    <name evidence="2" type="ORF">QJ048_12590</name>
</gene>
<evidence type="ECO:0000313" key="2">
    <source>
        <dbReference type="EMBL" id="MDI3320620.1"/>
    </source>
</evidence>
<dbReference type="Gene3D" id="3.40.50.720">
    <property type="entry name" value="NAD(P)-binding Rossmann-like Domain"/>
    <property type="match status" value="1"/>
</dbReference>
<keyword evidence="3" id="KW-1185">Reference proteome</keyword>
<dbReference type="InterPro" id="IPR036291">
    <property type="entry name" value="NAD(P)-bd_dom_sf"/>
</dbReference>
<dbReference type="Pfam" id="PF01370">
    <property type="entry name" value="Epimerase"/>
    <property type="match status" value="1"/>
</dbReference>